<dbReference type="InterPro" id="IPR001647">
    <property type="entry name" value="HTH_TetR"/>
</dbReference>
<dbReference type="GO" id="GO:0000976">
    <property type="term" value="F:transcription cis-regulatory region binding"/>
    <property type="evidence" value="ECO:0007669"/>
    <property type="project" value="TreeGrafter"/>
</dbReference>
<evidence type="ECO:0000259" key="3">
    <source>
        <dbReference type="PROSITE" id="PS50977"/>
    </source>
</evidence>
<dbReference type="Proteomes" id="UP000473325">
    <property type="component" value="Unassembled WGS sequence"/>
</dbReference>
<dbReference type="PANTHER" id="PTHR30055">
    <property type="entry name" value="HTH-TYPE TRANSCRIPTIONAL REGULATOR RUTR"/>
    <property type="match status" value="1"/>
</dbReference>
<dbReference type="EMBL" id="WUEK01000008">
    <property type="protein sequence ID" value="MXG90665.1"/>
    <property type="molecule type" value="Genomic_DNA"/>
</dbReference>
<keyword evidence="1 2" id="KW-0238">DNA-binding</keyword>
<dbReference type="AlphaFoldDB" id="A0A6L7F0N7"/>
<reference evidence="4 5" key="1">
    <citation type="submission" date="2019-12" db="EMBL/GenBank/DDBJ databases">
        <authorList>
            <person name="Kun Z."/>
        </authorList>
    </citation>
    <scope>NUCLEOTIDE SEQUENCE [LARGE SCALE GENOMIC DNA]</scope>
    <source>
        <strain evidence="4 5">YIM 123512</strain>
    </source>
</reference>
<dbReference type="Pfam" id="PF00440">
    <property type="entry name" value="TetR_N"/>
    <property type="match status" value="1"/>
</dbReference>
<keyword evidence="5" id="KW-1185">Reference proteome</keyword>
<dbReference type="GO" id="GO:0003700">
    <property type="term" value="F:DNA-binding transcription factor activity"/>
    <property type="evidence" value="ECO:0007669"/>
    <property type="project" value="TreeGrafter"/>
</dbReference>
<gene>
    <name evidence="4" type="ORF">GRQ65_14030</name>
</gene>
<evidence type="ECO:0000256" key="2">
    <source>
        <dbReference type="PROSITE-ProRule" id="PRU00335"/>
    </source>
</evidence>
<feature type="domain" description="HTH tetR-type" evidence="3">
    <location>
        <begin position="17"/>
        <end position="78"/>
    </location>
</feature>
<evidence type="ECO:0000256" key="1">
    <source>
        <dbReference type="ARBA" id="ARBA00023125"/>
    </source>
</evidence>
<proteinExistence type="predicted"/>
<evidence type="ECO:0000313" key="4">
    <source>
        <dbReference type="EMBL" id="MXG90665.1"/>
    </source>
</evidence>
<dbReference type="SUPFAM" id="SSF46689">
    <property type="entry name" value="Homeodomain-like"/>
    <property type="match status" value="1"/>
</dbReference>
<sequence length="243" mass="26111">MAGKKDGRQLRWDSHNQARRQHILDAAIAVFSETPAGDEVKVQQIAERAGLSRTVVYRHFADRADLDRAVQARALELLRAELLPALSFEGTPVQIVRRIVSAYVGWAAAHPSIHEFAQADPPGAAPGQMEQAVEQIAGQIEALFHIGVEVLGVSLVEEETAALDPLVFGLVGGVFTSTRRWLSRPEAGPSQETFVTLLTQATWLQIAGMASERGVVLDPDVPVEELLGQLDGQLDGALDGAAG</sequence>
<dbReference type="PANTHER" id="PTHR30055:SF160">
    <property type="entry name" value="TRANSCRIPTIONAL REGULATORY PROTEIN (PROBABLY ASNC-FAMILY)-RELATED"/>
    <property type="match status" value="1"/>
</dbReference>
<dbReference type="InterPro" id="IPR009057">
    <property type="entry name" value="Homeodomain-like_sf"/>
</dbReference>
<evidence type="ECO:0000313" key="5">
    <source>
        <dbReference type="Proteomes" id="UP000473325"/>
    </source>
</evidence>
<dbReference type="InterPro" id="IPR036271">
    <property type="entry name" value="Tet_transcr_reg_TetR-rel_C_sf"/>
</dbReference>
<comment type="caution">
    <text evidence="4">The sequence shown here is derived from an EMBL/GenBank/DDBJ whole genome shotgun (WGS) entry which is preliminary data.</text>
</comment>
<dbReference type="RefSeq" id="WP_160878592.1">
    <property type="nucleotide sequence ID" value="NZ_WUEK01000008.1"/>
</dbReference>
<dbReference type="PROSITE" id="PS50977">
    <property type="entry name" value="HTH_TETR_2"/>
    <property type="match status" value="1"/>
</dbReference>
<dbReference type="Gene3D" id="1.10.357.10">
    <property type="entry name" value="Tetracycline Repressor, domain 2"/>
    <property type="match status" value="1"/>
</dbReference>
<feature type="DNA-binding region" description="H-T-H motif" evidence="2">
    <location>
        <begin position="41"/>
        <end position="60"/>
    </location>
</feature>
<protein>
    <submittedName>
        <fullName evidence="4">TetR family transcriptional regulator</fullName>
    </submittedName>
</protein>
<dbReference type="SUPFAM" id="SSF48498">
    <property type="entry name" value="Tetracyclin repressor-like, C-terminal domain"/>
    <property type="match status" value="1"/>
</dbReference>
<accession>A0A6L7F0N7</accession>
<name>A0A6L7F0N7_9ACTN</name>
<organism evidence="4 5">
    <name type="scientific">Nocardioides flavescens</name>
    <dbReference type="NCBI Taxonomy" id="2691959"/>
    <lineage>
        <taxon>Bacteria</taxon>
        <taxon>Bacillati</taxon>
        <taxon>Actinomycetota</taxon>
        <taxon>Actinomycetes</taxon>
        <taxon>Propionibacteriales</taxon>
        <taxon>Nocardioidaceae</taxon>
        <taxon>Nocardioides</taxon>
    </lineage>
</organism>
<dbReference type="InterPro" id="IPR050109">
    <property type="entry name" value="HTH-type_TetR-like_transc_reg"/>
</dbReference>